<feature type="region of interest" description="Disordered" evidence="3">
    <location>
        <begin position="1402"/>
        <end position="1604"/>
    </location>
</feature>
<dbReference type="Proteomes" id="UP000604046">
    <property type="component" value="Unassembled WGS sequence"/>
</dbReference>
<sequence>MPAAWSSESPQAEIEDGHDIEEGLQATAVGSGGMAEGVQQANLSHFRSPPGLCHPSQVDSPQRGLLTLEQVSLQRHALAAAAFGVPGDMQQEDDTLPAGLCLPNQVECQPVSPLQVGSGVAQGVQQANSGNFFRSPPGLCHPSQVDGPQPGLLTLEQVSLYRHALAAFGVPGDMQQEDDTLPAGLCLPNQVECQPVSPLQVGSGVAQGVQQANSGNFFRSPPGLCHPSQVDSPQRGLLTLEQVALHRRALALGGFSVPQDVRQVTDNLHLPPGLCLPSQVESQPPSPQVGSGSMAQGVQQANSGSLRSPPGLCRPNQVDSSQPALPTLEQEWQPTSPVWRRPNEPTSPIRLWREQAWHFEDREGRLENDGQTFQARDLWDWKNPVTSYALEIRNFKKVIEKIKEGHVNGVFVCVRCFVAGLLYSVPSLERDTEEECFNLAEHTSKRRCPRDLTRVLPREHRTQAGKAPDLTAMKTASVAVPWLCGPSHLLIMLSDSDEDSEDFLPAASQNAEEPACSEENCEESGLDKPPPEDPEEQVCLLCMLQWCWNCHKAIWPRLPAMPNIVPNVSPSLSLPGEVLQPVLEFLGTSLTAALPCCRGTSHAALQGDAAAFRPLTFCPSVPSPGGSTGSRDQLARCARVARRHRPDLSWRDVAKVMATLERGPLWWSEVPCIGAVTSPRQGLAVCGAPGPQERAVLFGGNTSVRVAGGWQASAALFAVDLPPDDYGRARFTSFEPSSPSTPWPCSRWGATLTRTCQTESEGAALLWGGWSREGDTDIPWMLRFKQDGPCWSELCCENRPPAGAFHTATGLPDNKRLALVGGLGNGSSRDAVWTFDSSTERFHKLCDGGPAPAGHVAAADCEAQRLVVCFGVRRSQPFIEDSFMKTTSVLDLRMGRWDPDAWNGLWPDEQSPAPATAAPPARRNAAAASLGHRIIVSGGYNDEEFTSLEDTWSLNMRSGVWTRISEQGAPRMEGHKAILTGLDLYTFGGHSLLGQFPRPTISVHRLALGKADPLHSETHECRQPEKGYPLQGHADSDGPDLSDRLAASAEYRRWVREIDAGLESGQAAPSFTELWIELNKRPAVLKGSEAARRSPSTDPRARFDRWSQDRKPRWHSAQEALEVLLDSLKQLEASPKRKQELSACELSATMRKRSPDFAIKESPFEKLGKLLQLAAQDGWIRLTWSGDTMSVQILELPANGVTKLADAWEREEDVGFRLEPARQTAILKEVNRVRRVVHEERAERGVCNLALKPAPGADPLADFAAEGSVTYLRQAVARLSASERGKLRPVSPERPPRTKAVLAPAARSRYDREESLRIFNESLQDLCAQGLEHDLPMNASVILRHLRRLGFSFEDTPFESFPDLLDAAARKEYLEVGRRGHDPLITWVKYRYRVLTRRDEHRPDRERLPAVRRRSRSRHREVSPHWSRGAPGQGHQGDPGREGSRGRGRRLRRAAEASRSREKARDALRAKKDVRKVRCEPSSKKKASKAATSKAAASKAASKAAAKKKGPKKSPSCEKDAERKASQDKQEQDATKKATQGVKRPKKEEIPLIAGKAKSKAAKKTPAPDKESSSEYEYYSYYSEEGDKSDESSSSSESDEASSG</sequence>
<dbReference type="PANTHER" id="PTHR46093:SF18">
    <property type="entry name" value="FIBRONECTIN TYPE-III DOMAIN-CONTAINING PROTEIN"/>
    <property type="match status" value="1"/>
</dbReference>
<comment type="caution">
    <text evidence="4">The sequence shown here is derived from an EMBL/GenBank/DDBJ whole genome shotgun (WGS) entry which is preliminary data.</text>
</comment>
<dbReference type="OrthoDB" id="418681at2759"/>
<feature type="compositionally biased region" description="Basic and acidic residues" evidence="3">
    <location>
        <begin position="1515"/>
        <end position="1536"/>
    </location>
</feature>
<feature type="region of interest" description="Disordered" evidence="3">
    <location>
        <begin position="1016"/>
        <end position="1042"/>
    </location>
</feature>
<organism evidence="4 5">
    <name type="scientific">Symbiodinium natans</name>
    <dbReference type="NCBI Taxonomy" id="878477"/>
    <lineage>
        <taxon>Eukaryota</taxon>
        <taxon>Sar</taxon>
        <taxon>Alveolata</taxon>
        <taxon>Dinophyceae</taxon>
        <taxon>Suessiales</taxon>
        <taxon>Symbiodiniaceae</taxon>
        <taxon>Symbiodinium</taxon>
    </lineage>
</organism>
<feature type="compositionally biased region" description="Low complexity" evidence="3">
    <location>
        <begin position="277"/>
        <end position="293"/>
    </location>
</feature>
<evidence type="ECO:0000313" key="5">
    <source>
        <dbReference type="Proteomes" id="UP000604046"/>
    </source>
</evidence>
<evidence type="ECO:0000256" key="3">
    <source>
        <dbReference type="SAM" id="MobiDB-lite"/>
    </source>
</evidence>
<reference evidence="4" key="1">
    <citation type="submission" date="2021-02" db="EMBL/GenBank/DDBJ databases">
        <authorList>
            <person name="Dougan E. K."/>
            <person name="Rhodes N."/>
            <person name="Thang M."/>
            <person name="Chan C."/>
        </authorList>
    </citation>
    <scope>NUCLEOTIDE SEQUENCE</scope>
</reference>
<feature type="compositionally biased region" description="Basic and acidic residues" evidence="3">
    <location>
        <begin position="1016"/>
        <end position="1025"/>
    </location>
</feature>
<proteinExistence type="predicted"/>
<feature type="compositionally biased region" description="Polar residues" evidence="3">
    <location>
        <begin position="317"/>
        <end position="336"/>
    </location>
</feature>
<dbReference type="InterPro" id="IPR015915">
    <property type="entry name" value="Kelch-typ_b-propeller"/>
</dbReference>
<dbReference type="PANTHER" id="PTHR46093">
    <property type="entry name" value="ACYL-COA-BINDING DOMAIN-CONTAINING PROTEIN 5"/>
    <property type="match status" value="1"/>
</dbReference>
<dbReference type="Pfam" id="PF24681">
    <property type="entry name" value="Kelch_KLHDC2_KLHL20_DRC7"/>
    <property type="match status" value="1"/>
</dbReference>
<feature type="region of interest" description="Disordered" evidence="3">
    <location>
        <begin position="275"/>
        <end position="343"/>
    </location>
</feature>
<feature type="region of interest" description="Disordered" evidence="3">
    <location>
        <begin position="500"/>
        <end position="532"/>
    </location>
</feature>
<feature type="compositionally biased region" description="Low complexity" evidence="3">
    <location>
        <begin position="1489"/>
        <end position="1504"/>
    </location>
</feature>
<keyword evidence="1" id="KW-0880">Kelch repeat</keyword>
<keyword evidence="2" id="KW-0677">Repeat</keyword>
<evidence type="ECO:0000256" key="1">
    <source>
        <dbReference type="ARBA" id="ARBA00022441"/>
    </source>
</evidence>
<protein>
    <submittedName>
        <fullName evidence="4">Pds5a protein</fullName>
    </submittedName>
</protein>
<keyword evidence="5" id="KW-1185">Reference proteome</keyword>
<feature type="compositionally biased region" description="Basic and acidic residues" evidence="3">
    <location>
        <begin position="1099"/>
        <end position="1109"/>
    </location>
</feature>
<gene>
    <name evidence="4" type="primary">Pds5a</name>
    <name evidence="4" type="ORF">SNAT2548_LOCUS29452</name>
</gene>
<dbReference type="EMBL" id="CAJNDS010002561">
    <property type="protein sequence ID" value="CAE7526138.1"/>
    <property type="molecule type" value="Genomic_DNA"/>
</dbReference>
<feature type="compositionally biased region" description="Basic and acidic residues" evidence="3">
    <location>
        <begin position="1453"/>
        <end position="1483"/>
    </location>
</feature>
<feature type="region of interest" description="Disordered" evidence="3">
    <location>
        <begin position="1087"/>
        <end position="1109"/>
    </location>
</feature>
<accession>A0A812TGS5</accession>
<evidence type="ECO:0000256" key="2">
    <source>
        <dbReference type="ARBA" id="ARBA00022737"/>
    </source>
</evidence>
<feature type="compositionally biased region" description="Acidic residues" evidence="3">
    <location>
        <begin position="515"/>
        <end position="524"/>
    </location>
</feature>
<feature type="compositionally biased region" description="Polar residues" evidence="3">
    <location>
        <begin position="294"/>
        <end position="306"/>
    </location>
</feature>
<feature type="compositionally biased region" description="Basic residues" evidence="3">
    <location>
        <begin position="1410"/>
        <end position="1419"/>
    </location>
</feature>
<evidence type="ECO:0000313" key="4">
    <source>
        <dbReference type="EMBL" id="CAE7526138.1"/>
    </source>
</evidence>
<dbReference type="SUPFAM" id="SSF117281">
    <property type="entry name" value="Kelch motif"/>
    <property type="match status" value="1"/>
</dbReference>
<name>A0A812TGS5_9DINO</name>
<dbReference type="Gene3D" id="2.120.10.80">
    <property type="entry name" value="Kelch-type beta propeller"/>
    <property type="match status" value="1"/>
</dbReference>